<feature type="compositionally biased region" description="Acidic residues" evidence="1">
    <location>
        <begin position="48"/>
        <end position="58"/>
    </location>
</feature>
<feature type="compositionally biased region" description="Basic and acidic residues" evidence="1">
    <location>
        <begin position="255"/>
        <end position="270"/>
    </location>
</feature>
<gene>
    <name evidence="3" type="ORF">ASPVEDRAFT_35750</name>
</gene>
<dbReference type="AlphaFoldDB" id="A0A1L9P4C7"/>
<feature type="compositionally biased region" description="Basic residues" evidence="1">
    <location>
        <begin position="303"/>
        <end position="317"/>
    </location>
</feature>
<dbReference type="Pfam" id="PF02213">
    <property type="entry name" value="GYF"/>
    <property type="match status" value="1"/>
</dbReference>
<dbReference type="OrthoDB" id="331341at2759"/>
<feature type="domain" description="GYF" evidence="2">
    <location>
        <begin position="394"/>
        <end position="450"/>
    </location>
</feature>
<dbReference type="GO" id="GO:0005682">
    <property type="term" value="C:U5 snRNP"/>
    <property type="evidence" value="ECO:0007669"/>
    <property type="project" value="InterPro"/>
</dbReference>
<dbReference type="FunFam" id="3.30.1490.40:FF:000005">
    <property type="entry name" value="CD2 antigen cytoplasmic tail-binding protein 2"/>
    <property type="match status" value="1"/>
</dbReference>
<dbReference type="Gene3D" id="3.30.1490.40">
    <property type="match status" value="1"/>
</dbReference>
<dbReference type="RefSeq" id="XP_040662121.1">
    <property type="nucleotide sequence ID" value="XM_040811065.1"/>
</dbReference>
<organism evidence="3 4">
    <name type="scientific">Aspergillus versicolor CBS 583.65</name>
    <dbReference type="NCBI Taxonomy" id="1036611"/>
    <lineage>
        <taxon>Eukaryota</taxon>
        <taxon>Fungi</taxon>
        <taxon>Dikarya</taxon>
        <taxon>Ascomycota</taxon>
        <taxon>Pezizomycotina</taxon>
        <taxon>Eurotiomycetes</taxon>
        <taxon>Eurotiomycetidae</taxon>
        <taxon>Eurotiales</taxon>
        <taxon>Aspergillaceae</taxon>
        <taxon>Aspergillus</taxon>
        <taxon>Aspergillus subgen. Nidulantes</taxon>
    </lineage>
</organism>
<dbReference type="PROSITE" id="PS50829">
    <property type="entry name" value="GYF"/>
    <property type="match status" value="1"/>
</dbReference>
<dbReference type="Proteomes" id="UP000184073">
    <property type="component" value="Unassembled WGS sequence"/>
</dbReference>
<keyword evidence="4" id="KW-1185">Reference proteome</keyword>
<dbReference type="GeneID" id="63726576"/>
<evidence type="ECO:0000313" key="4">
    <source>
        <dbReference type="Proteomes" id="UP000184073"/>
    </source>
</evidence>
<dbReference type="InterPro" id="IPR039905">
    <property type="entry name" value="CD2BP2/Lin1"/>
</dbReference>
<dbReference type="InterPro" id="IPR003169">
    <property type="entry name" value="GYF"/>
</dbReference>
<feature type="region of interest" description="Disordered" evidence="1">
    <location>
        <begin position="1"/>
        <end position="106"/>
    </location>
</feature>
<name>A0A1L9P4C7_ASPVE</name>
<accession>A0A1L9P4C7</accession>
<dbReference type="InterPro" id="IPR035445">
    <property type="entry name" value="GYF-like_dom_sf"/>
</dbReference>
<feature type="region of interest" description="Disordered" evidence="1">
    <location>
        <begin position="255"/>
        <end position="274"/>
    </location>
</feature>
<sequence length="450" mass="49824">MSASLPRPKRAGEDFARTHHQEEEGDDTGPSKKPRFDLRNPSTLAPDALDDDEVLDADEIGRRGQQVRRKAINLDGYESDSDNEGFDARSSAKAQQKEAKQEADDDDMFAELEEDFGAEEVDGDAALRKDKKNVRFLRNDEIEGQVASSKSGRALRVDLSQGGDAVNIDEDEESESDVGEEDRAKVGNGMDEELGAGSKKKHAPLLDAFNMQNEQEEGQFDEQGNYVRKAVDPDAVHDSWLEGVSKKDIRLAKEAADKRDAARKEQDRLNDSVLTSDALKTLITQLQRGETALDALARIGKGAPKKPKWQTKRNKNRSKGDQDTEMEEDDPKEAARKQAIEAVTGAADILMTRGQAEIYDTEREVLTRQYRRETGEEWIDHSQTTDAATEGAGSAMWEYRWSDARDGGAVHGPYDGPTMDSWKGAGYFGEGVEFRAVGDTGDWSSNVSFV</sequence>
<dbReference type="PANTHER" id="PTHR13138:SF3">
    <property type="entry name" value="CD2 ANTIGEN CYTOPLASMIC TAIL-BINDING PROTEIN 2"/>
    <property type="match status" value="1"/>
</dbReference>
<evidence type="ECO:0000256" key="1">
    <source>
        <dbReference type="SAM" id="MobiDB-lite"/>
    </source>
</evidence>
<dbReference type="EMBL" id="KV878125">
    <property type="protein sequence ID" value="OJI96358.1"/>
    <property type="molecule type" value="Genomic_DNA"/>
</dbReference>
<feature type="compositionally biased region" description="Acidic residues" evidence="1">
    <location>
        <begin position="167"/>
        <end position="180"/>
    </location>
</feature>
<protein>
    <recommendedName>
        <fullName evidence="2">GYF domain-containing protein</fullName>
    </recommendedName>
</protein>
<evidence type="ECO:0000259" key="2">
    <source>
        <dbReference type="PROSITE" id="PS50829"/>
    </source>
</evidence>
<feature type="region of interest" description="Disordered" evidence="1">
    <location>
        <begin position="145"/>
        <end position="205"/>
    </location>
</feature>
<evidence type="ECO:0000313" key="3">
    <source>
        <dbReference type="EMBL" id="OJI96358.1"/>
    </source>
</evidence>
<proteinExistence type="predicted"/>
<dbReference type="VEuPathDB" id="FungiDB:ASPVEDRAFT_35750"/>
<dbReference type="PANTHER" id="PTHR13138">
    <property type="entry name" value="PROTEIN LIN1"/>
    <property type="match status" value="1"/>
</dbReference>
<reference evidence="4" key="1">
    <citation type="journal article" date="2017" name="Genome Biol.">
        <title>Comparative genomics reveals high biological diversity and specific adaptations in the industrially and medically important fungal genus Aspergillus.</title>
        <authorList>
            <person name="de Vries R.P."/>
            <person name="Riley R."/>
            <person name="Wiebenga A."/>
            <person name="Aguilar-Osorio G."/>
            <person name="Amillis S."/>
            <person name="Uchima C.A."/>
            <person name="Anderluh G."/>
            <person name="Asadollahi M."/>
            <person name="Askin M."/>
            <person name="Barry K."/>
            <person name="Battaglia E."/>
            <person name="Bayram O."/>
            <person name="Benocci T."/>
            <person name="Braus-Stromeyer S.A."/>
            <person name="Caldana C."/>
            <person name="Canovas D."/>
            <person name="Cerqueira G.C."/>
            <person name="Chen F."/>
            <person name="Chen W."/>
            <person name="Choi C."/>
            <person name="Clum A."/>
            <person name="Dos Santos R.A."/>
            <person name="Damasio A.R."/>
            <person name="Diallinas G."/>
            <person name="Emri T."/>
            <person name="Fekete E."/>
            <person name="Flipphi M."/>
            <person name="Freyberg S."/>
            <person name="Gallo A."/>
            <person name="Gournas C."/>
            <person name="Habgood R."/>
            <person name="Hainaut M."/>
            <person name="Harispe M.L."/>
            <person name="Henrissat B."/>
            <person name="Hilden K.S."/>
            <person name="Hope R."/>
            <person name="Hossain A."/>
            <person name="Karabika E."/>
            <person name="Karaffa L."/>
            <person name="Karanyi Z."/>
            <person name="Krasevec N."/>
            <person name="Kuo A."/>
            <person name="Kusch H."/>
            <person name="LaButti K."/>
            <person name="Lagendijk E.L."/>
            <person name="Lapidus A."/>
            <person name="Levasseur A."/>
            <person name="Lindquist E."/>
            <person name="Lipzen A."/>
            <person name="Logrieco A.F."/>
            <person name="MacCabe A."/>
            <person name="Maekelae M.R."/>
            <person name="Malavazi I."/>
            <person name="Melin P."/>
            <person name="Meyer V."/>
            <person name="Mielnichuk N."/>
            <person name="Miskei M."/>
            <person name="Molnar A.P."/>
            <person name="Mule G."/>
            <person name="Ngan C.Y."/>
            <person name="Orejas M."/>
            <person name="Orosz E."/>
            <person name="Ouedraogo J.P."/>
            <person name="Overkamp K.M."/>
            <person name="Park H.-S."/>
            <person name="Perrone G."/>
            <person name="Piumi F."/>
            <person name="Punt P.J."/>
            <person name="Ram A.F."/>
            <person name="Ramon A."/>
            <person name="Rauscher S."/>
            <person name="Record E."/>
            <person name="Riano-Pachon D.M."/>
            <person name="Robert V."/>
            <person name="Roehrig J."/>
            <person name="Ruller R."/>
            <person name="Salamov A."/>
            <person name="Salih N.S."/>
            <person name="Samson R.A."/>
            <person name="Sandor E."/>
            <person name="Sanguinetti M."/>
            <person name="Schuetze T."/>
            <person name="Sepcic K."/>
            <person name="Shelest E."/>
            <person name="Sherlock G."/>
            <person name="Sophianopoulou V."/>
            <person name="Squina F.M."/>
            <person name="Sun H."/>
            <person name="Susca A."/>
            <person name="Todd R.B."/>
            <person name="Tsang A."/>
            <person name="Unkles S.E."/>
            <person name="van de Wiele N."/>
            <person name="van Rossen-Uffink D."/>
            <person name="Oliveira J.V."/>
            <person name="Vesth T.C."/>
            <person name="Visser J."/>
            <person name="Yu J.-H."/>
            <person name="Zhou M."/>
            <person name="Andersen M.R."/>
            <person name="Archer D.B."/>
            <person name="Baker S.E."/>
            <person name="Benoit I."/>
            <person name="Brakhage A.A."/>
            <person name="Braus G.H."/>
            <person name="Fischer R."/>
            <person name="Frisvad J.C."/>
            <person name="Goldman G.H."/>
            <person name="Houbraken J."/>
            <person name="Oakley B."/>
            <person name="Pocsi I."/>
            <person name="Scazzocchio C."/>
            <person name="Seiboth B."/>
            <person name="vanKuyk P.A."/>
            <person name="Wortman J."/>
            <person name="Dyer P.S."/>
            <person name="Grigoriev I.V."/>
        </authorList>
    </citation>
    <scope>NUCLEOTIDE SEQUENCE [LARGE SCALE GENOMIC DNA]</scope>
    <source>
        <strain evidence="4">CBS 583.65</strain>
    </source>
</reference>
<feature type="region of interest" description="Disordered" evidence="1">
    <location>
        <begin position="297"/>
        <end position="337"/>
    </location>
</feature>
<dbReference type="SUPFAM" id="SSF55277">
    <property type="entry name" value="GYF domain"/>
    <property type="match status" value="1"/>
</dbReference>
<dbReference type="STRING" id="1036611.A0A1L9P4C7"/>
<feature type="compositionally biased region" description="Basic and acidic residues" evidence="1">
    <location>
        <begin position="10"/>
        <end position="22"/>
    </location>
</feature>